<dbReference type="EMBL" id="JAEPWM010000002">
    <property type="protein sequence ID" value="MBK6005843.1"/>
    <property type="molecule type" value="Genomic_DNA"/>
</dbReference>
<evidence type="ECO:0000256" key="2">
    <source>
        <dbReference type="SAM" id="SignalP"/>
    </source>
</evidence>
<keyword evidence="1" id="KW-0472">Membrane</keyword>
<evidence type="ECO:0008006" key="5">
    <source>
        <dbReference type="Google" id="ProtNLM"/>
    </source>
</evidence>
<reference evidence="3" key="1">
    <citation type="journal article" date="2012" name="J. Microbiol. Biotechnol.">
        <title>Ramlibacter ginsenosidimutans sp. nov., with ginsenoside-converting activity.</title>
        <authorList>
            <person name="Wang L."/>
            <person name="An D.S."/>
            <person name="Kim S.G."/>
            <person name="Jin F.X."/>
            <person name="Kim S.C."/>
            <person name="Lee S.T."/>
            <person name="Im W.T."/>
        </authorList>
    </citation>
    <scope>NUCLEOTIDE SEQUENCE</scope>
    <source>
        <strain evidence="3">KACC 17527</strain>
    </source>
</reference>
<feature type="transmembrane region" description="Helical" evidence="1">
    <location>
        <begin position="156"/>
        <end position="176"/>
    </location>
</feature>
<feature type="chain" id="PRO_5037197480" description="Alkaline phytoceramidase" evidence="2">
    <location>
        <begin position="22"/>
        <end position="253"/>
    </location>
</feature>
<dbReference type="Proteomes" id="UP000630528">
    <property type="component" value="Unassembled WGS sequence"/>
</dbReference>
<dbReference type="AlphaFoldDB" id="A0A934TQY8"/>
<protein>
    <recommendedName>
        <fullName evidence="5">Alkaline phytoceramidase</fullName>
    </recommendedName>
</protein>
<sequence length="253" mass="26211">MHLVLACAALVALALLAPAVAQPPDAHAFADQRALFGIPHALDVLSNLPFAAAGAWGLVLLHRARLSQLHPTQRGCAQVFFIGLLVTAAGSSWYHLAPDDIGLAIDRGSMSVAFAGLLGLVAAGRVSDRAGRALCVGLLLAAPASVLFWLRTGNVLPWAVVQFGGIALVLLVLATGSQRLATLPVRWSLVLLAYAIAKLFEVNDHAVLAASGELLSGHTLKHVAAALAAAPVIVALLPLRRRQNGTGNVARAT</sequence>
<organism evidence="3 4">
    <name type="scientific">Ramlibacter ginsenosidimutans</name>
    <dbReference type="NCBI Taxonomy" id="502333"/>
    <lineage>
        <taxon>Bacteria</taxon>
        <taxon>Pseudomonadati</taxon>
        <taxon>Pseudomonadota</taxon>
        <taxon>Betaproteobacteria</taxon>
        <taxon>Burkholderiales</taxon>
        <taxon>Comamonadaceae</taxon>
        <taxon>Ramlibacter</taxon>
    </lineage>
</organism>
<keyword evidence="1" id="KW-1133">Transmembrane helix</keyword>
<feature type="transmembrane region" description="Helical" evidence="1">
    <location>
        <begin position="108"/>
        <end position="126"/>
    </location>
</feature>
<feature type="transmembrane region" description="Helical" evidence="1">
    <location>
        <begin position="45"/>
        <end position="64"/>
    </location>
</feature>
<keyword evidence="2" id="KW-0732">Signal</keyword>
<feature type="transmembrane region" description="Helical" evidence="1">
    <location>
        <begin position="76"/>
        <end position="96"/>
    </location>
</feature>
<proteinExistence type="predicted"/>
<name>A0A934TQY8_9BURK</name>
<evidence type="ECO:0000256" key="1">
    <source>
        <dbReference type="SAM" id="Phobius"/>
    </source>
</evidence>
<comment type="caution">
    <text evidence="3">The sequence shown here is derived from an EMBL/GenBank/DDBJ whole genome shotgun (WGS) entry which is preliminary data.</text>
</comment>
<evidence type="ECO:0000313" key="3">
    <source>
        <dbReference type="EMBL" id="MBK6005843.1"/>
    </source>
</evidence>
<feature type="transmembrane region" description="Helical" evidence="1">
    <location>
        <begin position="220"/>
        <end position="239"/>
    </location>
</feature>
<reference evidence="3" key="2">
    <citation type="submission" date="2021-01" db="EMBL/GenBank/DDBJ databases">
        <authorList>
            <person name="Kang M."/>
        </authorList>
    </citation>
    <scope>NUCLEOTIDE SEQUENCE</scope>
    <source>
        <strain evidence="3">KACC 17527</strain>
    </source>
</reference>
<dbReference type="PANTHER" id="PTHR34368:SF1">
    <property type="entry name" value="OS01G0962200 PROTEIN"/>
    <property type="match status" value="1"/>
</dbReference>
<gene>
    <name evidence="3" type="ORF">JJB11_07020</name>
</gene>
<feature type="transmembrane region" description="Helical" evidence="1">
    <location>
        <begin position="133"/>
        <end position="150"/>
    </location>
</feature>
<keyword evidence="4" id="KW-1185">Reference proteome</keyword>
<feature type="signal peptide" evidence="2">
    <location>
        <begin position="1"/>
        <end position="21"/>
    </location>
</feature>
<feature type="transmembrane region" description="Helical" evidence="1">
    <location>
        <begin position="183"/>
        <end position="200"/>
    </location>
</feature>
<dbReference type="PANTHER" id="PTHR34368">
    <property type="entry name" value="OS01G0962200 PROTEIN"/>
    <property type="match status" value="1"/>
</dbReference>
<keyword evidence="1" id="KW-0812">Transmembrane</keyword>
<accession>A0A934TQY8</accession>
<evidence type="ECO:0000313" key="4">
    <source>
        <dbReference type="Proteomes" id="UP000630528"/>
    </source>
</evidence>